<feature type="transmembrane region" description="Helical" evidence="2">
    <location>
        <begin position="20"/>
        <end position="40"/>
    </location>
</feature>
<dbReference type="EMBL" id="CP126099">
    <property type="protein sequence ID" value="WHY29073.1"/>
    <property type="molecule type" value="Genomic_DNA"/>
</dbReference>
<evidence type="ECO:0000313" key="5">
    <source>
        <dbReference type="Proteomes" id="UP001178303"/>
    </source>
</evidence>
<dbReference type="Proteomes" id="UP001178303">
    <property type="component" value="Chromosome"/>
</dbReference>
<comment type="similarity">
    <text evidence="1">Belongs to the bacterial sugar transferase family.</text>
</comment>
<keyword evidence="2" id="KW-0812">Transmembrane</keyword>
<dbReference type="RefSeq" id="WP_283883544.1">
    <property type="nucleotide sequence ID" value="NZ_CP126099.1"/>
</dbReference>
<dbReference type="PANTHER" id="PTHR30576:SF8">
    <property type="entry name" value="UNDECAPRENYL-PHOSPHATE GALACTOSE PHOSPHOTRANSFERASE"/>
    <property type="match status" value="1"/>
</dbReference>
<dbReference type="PANTHER" id="PTHR30576">
    <property type="entry name" value="COLANIC BIOSYNTHESIS UDP-GLUCOSE LIPID CARRIER TRANSFERASE"/>
    <property type="match status" value="1"/>
</dbReference>
<keyword evidence="2" id="KW-0472">Membrane</keyword>
<gene>
    <name evidence="4" type="ORF">QNH45_27030</name>
</gene>
<proteinExistence type="inferred from homology"/>
<protein>
    <submittedName>
        <fullName evidence="4">Sugar transferase</fullName>
        <ecNumber evidence="4">2.7.8.-</ecNumber>
    </submittedName>
</protein>
<dbReference type="AlphaFoldDB" id="A0AA95LS43"/>
<evidence type="ECO:0000256" key="1">
    <source>
        <dbReference type="ARBA" id="ARBA00006464"/>
    </source>
</evidence>
<feature type="domain" description="Bacterial sugar transferase" evidence="3">
    <location>
        <begin position="14"/>
        <end position="188"/>
    </location>
</feature>
<dbReference type="Pfam" id="PF02397">
    <property type="entry name" value="Bac_transf"/>
    <property type="match status" value="1"/>
</dbReference>
<dbReference type="GO" id="GO:0016780">
    <property type="term" value="F:phosphotransferase activity, for other substituted phosphate groups"/>
    <property type="evidence" value="ECO:0007669"/>
    <property type="project" value="TreeGrafter"/>
</dbReference>
<dbReference type="EC" id="2.7.8.-" evidence="4"/>
<reference evidence="4" key="1">
    <citation type="submission" date="2023-05" db="EMBL/GenBank/DDBJ databases">
        <title>Comparative genomics of Bacillaceae isolates and their secondary metabolite potential.</title>
        <authorList>
            <person name="Song L."/>
            <person name="Nielsen L.J."/>
            <person name="Mohite O."/>
            <person name="Xu X."/>
            <person name="Weber T."/>
            <person name="Kovacs A.T."/>
        </authorList>
    </citation>
    <scope>NUCLEOTIDE SEQUENCE</scope>
    <source>
        <strain evidence="4">LN15</strain>
    </source>
</reference>
<keyword evidence="2" id="KW-1133">Transmembrane helix</keyword>
<accession>A0AA95LS43</accession>
<organism evidence="4 5">
    <name type="scientific">Bacillus wiedmannii</name>
    <dbReference type="NCBI Taxonomy" id="1890302"/>
    <lineage>
        <taxon>Bacteria</taxon>
        <taxon>Bacillati</taxon>
        <taxon>Bacillota</taxon>
        <taxon>Bacilli</taxon>
        <taxon>Bacillales</taxon>
        <taxon>Bacillaceae</taxon>
        <taxon>Bacillus</taxon>
        <taxon>Bacillus cereus group</taxon>
    </lineage>
</organism>
<evidence type="ECO:0000259" key="3">
    <source>
        <dbReference type="Pfam" id="PF02397"/>
    </source>
</evidence>
<evidence type="ECO:0000313" key="4">
    <source>
        <dbReference type="EMBL" id="WHY29073.1"/>
    </source>
</evidence>
<dbReference type="InterPro" id="IPR003362">
    <property type="entry name" value="Bact_transf"/>
</dbReference>
<keyword evidence="4" id="KW-0808">Transferase</keyword>
<sequence length="216" mass="24865">MESSKVGIYGRFIKRPMDFILSLIAIIILSPVFLIVAFLVKTKLGSPVLFKQERPGLNGTIFKMYKFRTMTDEKNENGELLADSVRLTKFGKFLRSTSLDELPGLFNIFKGDMSIIGPRPLLVQYLPLYNEHQKRRHEVRPGLSGLAQVNGRNAISWEEKFNYDVEYVDNVSFTTDWKIILLTIKKVFIREGINSETAATMEYFEGSKVRENNERN</sequence>
<evidence type="ECO:0000256" key="2">
    <source>
        <dbReference type="SAM" id="Phobius"/>
    </source>
</evidence>
<name>A0AA95LS43_9BACI</name>